<protein>
    <recommendedName>
        <fullName evidence="4">Serine hydroxymethyltransferase-like domain-containing protein</fullName>
    </recommendedName>
</protein>
<evidence type="ECO:0000313" key="6">
    <source>
        <dbReference type="Proteomes" id="UP001187192"/>
    </source>
</evidence>
<evidence type="ECO:0000259" key="4">
    <source>
        <dbReference type="Pfam" id="PF00464"/>
    </source>
</evidence>
<name>A0AA88JGL6_FICCA</name>
<evidence type="ECO:0000256" key="2">
    <source>
        <dbReference type="ARBA" id="ARBA00001933"/>
    </source>
</evidence>
<feature type="domain" description="Serine hydroxymethyltransferase-like" evidence="4">
    <location>
        <begin position="3"/>
        <end position="76"/>
    </location>
</feature>
<reference evidence="5" key="1">
    <citation type="submission" date="2023-07" db="EMBL/GenBank/DDBJ databases">
        <title>draft genome sequence of fig (Ficus carica).</title>
        <authorList>
            <person name="Takahashi T."/>
            <person name="Nishimura K."/>
        </authorList>
    </citation>
    <scope>NUCLEOTIDE SEQUENCE</scope>
</reference>
<evidence type="ECO:0000256" key="3">
    <source>
        <dbReference type="ARBA" id="ARBA00022898"/>
    </source>
</evidence>
<dbReference type="GO" id="GO:0046653">
    <property type="term" value="P:tetrahydrofolate metabolic process"/>
    <property type="evidence" value="ECO:0007669"/>
    <property type="project" value="TreeGrafter"/>
</dbReference>
<comment type="catalytic activity">
    <reaction evidence="1">
        <text>(6R)-5,10-methylene-5,6,7,8-tetrahydrofolate + glycine + H2O = (6S)-5,6,7,8-tetrahydrofolate + L-serine</text>
        <dbReference type="Rhea" id="RHEA:15481"/>
        <dbReference type="ChEBI" id="CHEBI:15377"/>
        <dbReference type="ChEBI" id="CHEBI:15636"/>
        <dbReference type="ChEBI" id="CHEBI:33384"/>
        <dbReference type="ChEBI" id="CHEBI:57305"/>
        <dbReference type="ChEBI" id="CHEBI:57453"/>
        <dbReference type="EC" id="2.1.2.1"/>
    </reaction>
</comment>
<dbReference type="GO" id="GO:0019264">
    <property type="term" value="P:glycine biosynthetic process from serine"/>
    <property type="evidence" value="ECO:0007669"/>
    <property type="project" value="TreeGrafter"/>
</dbReference>
<evidence type="ECO:0000256" key="1">
    <source>
        <dbReference type="ARBA" id="ARBA00001528"/>
    </source>
</evidence>
<keyword evidence="3" id="KW-0663">Pyridoxal phosphate</keyword>
<gene>
    <name evidence="5" type="ORF">TIFTF001_053076</name>
</gene>
<dbReference type="PANTHER" id="PTHR11680:SF35">
    <property type="entry name" value="SERINE HYDROXYMETHYLTRANSFERASE 1"/>
    <property type="match status" value="1"/>
</dbReference>
<dbReference type="SUPFAM" id="SSF53383">
    <property type="entry name" value="PLP-dependent transferases"/>
    <property type="match status" value="1"/>
</dbReference>
<comment type="caution">
    <text evidence="5">The sequence shown here is derived from an EMBL/GenBank/DDBJ whole genome shotgun (WGS) entry which is preliminary data.</text>
</comment>
<comment type="cofactor">
    <cofactor evidence="2">
        <name>pyridoxal 5'-phosphate</name>
        <dbReference type="ChEBI" id="CHEBI:597326"/>
    </cofactor>
</comment>
<dbReference type="Pfam" id="PF00464">
    <property type="entry name" value="SHMT"/>
    <property type="match status" value="1"/>
</dbReference>
<accession>A0AA88JGL6</accession>
<dbReference type="GO" id="GO:0004372">
    <property type="term" value="F:glycine hydroxymethyltransferase activity"/>
    <property type="evidence" value="ECO:0007669"/>
    <property type="project" value="UniProtKB-EC"/>
</dbReference>
<sequence>MIESLTSKVNSTTGYINYNRLEKKDLDFRPKLIICGGSAHPRDWNYERFRAVADKCGALLLCDRAHISGLVAAQSLVNLLLVERSGILRIWGGLKFDNLLLYFYVLYLGFLECS</sequence>
<dbReference type="GO" id="GO:0030170">
    <property type="term" value="F:pyridoxal phosphate binding"/>
    <property type="evidence" value="ECO:0007669"/>
    <property type="project" value="TreeGrafter"/>
</dbReference>
<dbReference type="InterPro" id="IPR015424">
    <property type="entry name" value="PyrdxlP-dep_Trfase"/>
</dbReference>
<dbReference type="Proteomes" id="UP001187192">
    <property type="component" value="Unassembled WGS sequence"/>
</dbReference>
<dbReference type="PANTHER" id="PTHR11680">
    <property type="entry name" value="SERINE HYDROXYMETHYLTRANSFERASE"/>
    <property type="match status" value="1"/>
</dbReference>
<dbReference type="EMBL" id="BTGU01012027">
    <property type="protein sequence ID" value="GMN73759.1"/>
    <property type="molecule type" value="Genomic_DNA"/>
</dbReference>
<dbReference type="InterPro" id="IPR015421">
    <property type="entry name" value="PyrdxlP-dep_Trfase_major"/>
</dbReference>
<keyword evidence="6" id="KW-1185">Reference proteome</keyword>
<dbReference type="InterPro" id="IPR049943">
    <property type="entry name" value="Ser_HO-MeTrfase-like"/>
</dbReference>
<dbReference type="AlphaFoldDB" id="A0AA88JGL6"/>
<proteinExistence type="predicted"/>
<dbReference type="GO" id="GO:0005739">
    <property type="term" value="C:mitochondrion"/>
    <property type="evidence" value="ECO:0007669"/>
    <property type="project" value="TreeGrafter"/>
</dbReference>
<evidence type="ECO:0000313" key="5">
    <source>
        <dbReference type="EMBL" id="GMN73759.1"/>
    </source>
</evidence>
<dbReference type="InterPro" id="IPR039429">
    <property type="entry name" value="SHMT-like_dom"/>
</dbReference>
<organism evidence="5 6">
    <name type="scientific">Ficus carica</name>
    <name type="common">Common fig</name>
    <dbReference type="NCBI Taxonomy" id="3494"/>
    <lineage>
        <taxon>Eukaryota</taxon>
        <taxon>Viridiplantae</taxon>
        <taxon>Streptophyta</taxon>
        <taxon>Embryophyta</taxon>
        <taxon>Tracheophyta</taxon>
        <taxon>Spermatophyta</taxon>
        <taxon>Magnoliopsida</taxon>
        <taxon>eudicotyledons</taxon>
        <taxon>Gunneridae</taxon>
        <taxon>Pentapetalae</taxon>
        <taxon>rosids</taxon>
        <taxon>fabids</taxon>
        <taxon>Rosales</taxon>
        <taxon>Moraceae</taxon>
        <taxon>Ficeae</taxon>
        <taxon>Ficus</taxon>
    </lineage>
</organism>
<dbReference type="Gene3D" id="3.40.640.10">
    <property type="entry name" value="Type I PLP-dependent aspartate aminotransferase-like (Major domain)"/>
    <property type="match status" value="1"/>
</dbReference>